<reference evidence="1" key="1">
    <citation type="submission" date="2024-11" db="EMBL/GenBank/DDBJ databases">
        <title>Sequencing of Borrelia variable plasmids from multiple Borrelia sensu lato isolates.</title>
        <authorList>
            <person name="Mongodin E.F."/>
            <person name="Rudenko N."/>
            <person name="Fraser C.M."/>
            <person name="Schutzer S."/>
            <person name="Luft B."/>
            <person name="Morgan R."/>
            <person name="Casjens S."/>
            <person name="Qiu W."/>
        </authorList>
    </citation>
    <scope>NUCLEOTIDE SEQUENCE</scope>
    <source>
        <strain evidence="1">PotiB3</strain>
    </source>
</reference>
<protein>
    <submittedName>
        <fullName evidence="1">Chromosome replication/partitioning protein</fullName>
    </submittedName>
</protein>
<keyword evidence="1" id="KW-0614">Plasmid</keyword>
<dbReference type="Proteomes" id="UP001301963">
    <property type="component" value="Plasmid lp25"/>
</dbReference>
<gene>
    <name evidence="1" type="ORF">QIA44_05090</name>
</gene>
<accession>A0ACD5GLS9</accession>
<proteinExistence type="predicted"/>
<keyword evidence="2" id="KW-1185">Reference proteome</keyword>
<evidence type="ECO:0000313" key="1">
    <source>
        <dbReference type="EMBL" id="XPK47110.1"/>
    </source>
</evidence>
<sequence>MSVKFKYMNIKIKDRINTGKNQNKIEINFDEGKIERFLFLKERLILNFQKEIHNKIETMKILKEIKDKEYYKLDGYPNFEMFTRNYKIAKSQAYEYLRIANAIEEGLVQEKDIVENGIQNSLFFLKDKQGIKVKKSNRNFVKPLRFQLKTENAYMYYKSKSKFTSFLLEKLLKDKEELLNDIMKEYKEYKKYKKYN</sequence>
<geneLocation type="plasmid" evidence="1 2">
    <name>lp25</name>
</geneLocation>
<evidence type="ECO:0000313" key="2">
    <source>
        <dbReference type="Proteomes" id="UP001301963"/>
    </source>
</evidence>
<name>A0ACD5GLS9_9SPIR</name>
<dbReference type="EMBL" id="CP179538">
    <property type="protein sequence ID" value="XPK47110.1"/>
    <property type="molecule type" value="Genomic_DNA"/>
</dbReference>
<organism evidence="1 2">
    <name type="scientific">Borreliella lusitaniae</name>
    <dbReference type="NCBI Taxonomy" id="100177"/>
    <lineage>
        <taxon>Bacteria</taxon>
        <taxon>Pseudomonadati</taxon>
        <taxon>Spirochaetota</taxon>
        <taxon>Spirochaetia</taxon>
        <taxon>Spirochaetales</taxon>
        <taxon>Borreliaceae</taxon>
        <taxon>Borreliella</taxon>
    </lineage>
</organism>